<feature type="transmembrane region" description="Helical" evidence="17">
    <location>
        <begin position="351"/>
        <end position="370"/>
    </location>
</feature>
<dbReference type="Gene3D" id="3.20.80.10">
    <property type="entry name" value="Regulatory factor, effector binding domain"/>
    <property type="match status" value="1"/>
</dbReference>
<evidence type="ECO:0000313" key="19">
    <source>
        <dbReference type="Ensembl" id="ENSCAFP00845032524.1"/>
    </source>
</evidence>
<evidence type="ECO:0000256" key="11">
    <source>
        <dbReference type="ARBA" id="ARBA00023136"/>
    </source>
</evidence>
<dbReference type="GO" id="GO:0030295">
    <property type="term" value="F:protein kinase activator activity"/>
    <property type="evidence" value="ECO:0000318"/>
    <property type="project" value="GO_Central"/>
</dbReference>
<dbReference type="InterPro" id="IPR011256">
    <property type="entry name" value="Reg_factor_effector_dom_sf"/>
</dbReference>
<sequence>MEENLRPGPGESQAQRRRRGRRRRRGVVPRAPPPAPPPAPPRPRTPLRGAESQAPAAPAALAAPRRPGRPERCSLAMLGMIKNSLFGSVETWPWQVVSQGGKEEVSYEERTCEGGRFATVEVTDKPVDEGLREAMPKVMKYVGGTNDKGIGMGMTVPVSFAVFPGDDGSLQKKLKVWFRIPNQFQSNPPVPTDDSIKIEERESITVYSLQFGGYAKEADYVAHAAQLRTALEGTATCRSDIYFCTGYDPPMKPYGRRNEALQELSEGLHSFRPFGERLKKLRLSPSYSLAVTTSQALQPQLPVWTQRRETEIHSREVHLQVTMYEDCIKSTEDYYFVCDNEGAWSIVLESLAIIGIVVTIILLLAYLFLLRRVQDCSLWNTLPTQFLFLLGVLGLFSLAFAFIAQFNQQTAPVRYFLFGVLFALCFSCLLAHASNLVKLVRGRVSFSWTTILCIAIGVSLLQVIIAIEYVTLMMTRGMMFMHMTPCQLNVDFVVLLVYVLFLMALTFFISKATFCGPCENWKQHGRLIFVTVLISIIIWVVWISMLLRGNPQLQRQPQWDDPVICIALVTNAWVFLLLYIIPELCILYRSSRQNCPLPGNACPAPAYQCSFRVENQELSRARDSDGAEEDVALTSYGTPIQLQTVDPTQECFIPLAKPSPQQDTEEESPQETCIVKTQKTILM</sequence>
<evidence type="ECO:0000256" key="5">
    <source>
        <dbReference type="ARBA" id="ARBA00011245"/>
    </source>
</evidence>
<dbReference type="Proteomes" id="UP000805418">
    <property type="component" value="Chromosome 27"/>
</dbReference>
<comment type="similarity">
    <text evidence="4">Belongs to the HEBP family.</text>
</comment>
<keyword evidence="12" id="KW-0675">Receptor</keyword>
<keyword evidence="9 17" id="KW-1133">Transmembrane helix</keyword>
<evidence type="ECO:0000256" key="17">
    <source>
        <dbReference type="SAM" id="Phobius"/>
    </source>
</evidence>
<protein>
    <recommendedName>
        <fullName evidence="15">Heme-binding protein 1</fullName>
    </recommendedName>
</protein>
<evidence type="ECO:0000256" key="15">
    <source>
        <dbReference type="ARBA" id="ARBA00040755"/>
    </source>
</evidence>
<feature type="transmembrane region" description="Helical" evidence="17">
    <location>
        <begin position="559"/>
        <end position="581"/>
    </location>
</feature>
<feature type="transmembrane region" description="Helical" evidence="17">
    <location>
        <begin position="382"/>
        <end position="403"/>
    </location>
</feature>
<evidence type="ECO:0000256" key="16">
    <source>
        <dbReference type="SAM" id="MobiDB-lite"/>
    </source>
</evidence>
<feature type="transmembrane region" description="Helical" evidence="17">
    <location>
        <begin position="528"/>
        <end position="547"/>
    </location>
</feature>
<evidence type="ECO:0000259" key="18">
    <source>
        <dbReference type="Pfam" id="PF00003"/>
    </source>
</evidence>
<evidence type="ECO:0000256" key="1">
    <source>
        <dbReference type="ARBA" id="ARBA00004496"/>
    </source>
</evidence>
<keyword evidence="6" id="KW-1003">Cell membrane</keyword>
<evidence type="ECO:0000256" key="14">
    <source>
        <dbReference type="ARBA" id="ARBA00037673"/>
    </source>
</evidence>
<keyword evidence="10" id="KW-0297">G-protein coupled receptor</keyword>
<gene>
    <name evidence="19" type="primary">GPRC5D</name>
</gene>
<evidence type="ECO:0000256" key="6">
    <source>
        <dbReference type="ARBA" id="ARBA00022475"/>
    </source>
</evidence>
<comment type="subunit">
    <text evidence="5">Monomer.</text>
</comment>
<evidence type="ECO:0000256" key="10">
    <source>
        <dbReference type="ARBA" id="ARBA00023040"/>
    </source>
</evidence>
<feature type="compositionally biased region" description="Low complexity" evidence="16">
    <location>
        <begin position="48"/>
        <end position="65"/>
    </location>
</feature>
<feature type="transmembrane region" description="Helical" evidence="17">
    <location>
        <begin position="415"/>
        <end position="434"/>
    </location>
</feature>
<comment type="function">
    <text evidence="14">May bind free porphyrinogens that may be present in the cell and thus facilitate removal of these potentially toxic compound. Binds with a high affinity to one molecule of heme or porphyrins. It binds metalloporphyrins, free porphyrins and N-methylprotoporphyrin with similar affinities.</text>
</comment>
<dbReference type="InterPro" id="IPR006917">
    <property type="entry name" value="SOUL_heme-bd"/>
</dbReference>
<evidence type="ECO:0000256" key="7">
    <source>
        <dbReference type="ARBA" id="ARBA00022490"/>
    </source>
</evidence>
<reference evidence="19" key="3">
    <citation type="submission" date="2025-09" db="UniProtKB">
        <authorList>
            <consortium name="Ensembl"/>
        </authorList>
    </citation>
    <scope>IDENTIFICATION</scope>
    <source>
        <strain evidence="19">Boxer</strain>
    </source>
</reference>
<keyword evidence="20" id="KW-1185">Reference proteome</keyword>
<keyword evidence="8 17" id="KW-0812">Transmembrane</keyword>
<evidence type="ECO:0000256" key="13">
    <source>
        <dbReference type="ARBA" id="ARBA00023224"/>
    </source>
</evidence>
<evidence type="ECO:0000256" key="8">
    <source>
        <dbReference type="ARBA" id="ARBA00022692"/>
    </source>
</evidence>
<keyword evidence="7" id="KW-0963">Cytoplasm</keyword>
<evidence type="ECO:0000256" key="9">
    <source>
        <dbReference type="ARBA" id="ARBA00022989"/>
    </source>
</evidence>
<feature type="transmembrane region" description="Helical" evidence="17">
    <location>
        <begin position="488"/>
        <end position="508"/>
    </location>
</feature>
<evidence type="ECO:0000256" key="12">
    <source>
        <dbReference type="ARBA" id="ARBA00023170"/>
    </source>
</evidence>
<dbReference type="GO" id="GO:0070062">
    <property type="term" value="C:extracellular exosome"/>
    <property type="evidence" value="ECO:0000318"/>
    <property type="project" value="GO_Central"/>
</dbReference>
<reference evidence="19" key="1">
    <citation type="submission" date="2020-03" db="EMBL/GenBank/DDBJ databases">
        <title>Long-read based genome assembly of a Labrador retriever dog.</title>
        <authorList>
            <person name="Eory L."/>
            <person name="Zhang W."/>
            <person name="Schoenebeck J."/>
        </authorList>
    </citation>
    <scope>NUCLEOTIDE SEQUENCE [LARGE SCALE GENOMIC DNA]</scope>
    <source>
        <strain evidence="19">Labrador retriever</strain>
    </source>
</reference>
<reference evidence="19" key="2">
    <citation type="submission" date="2025-08" db="UniProtKB">
        <authorList>
            <consortium name="Ensembl"/>
        </authorList>
    </citation>
    <scope>IDENTIFICATION</scope>
    <source>
        <strain evidence="19">Boxer</strain>
    </source>
</reference>
<feature type="compositionally biased region" description="Basic residues" evidence="16">
    <location>
        <begin position="15"/>
        <end position="27"/>
    </location>
</feature>
<accession>A0A8I3PNM0</accession>
<organism evidence="19 20">
    <name type="scientific">Canis lupus familiaris</name>
    <name type="common">Dog</name>
    <name type="synonym">Canis familiaris</name>
    <dbReference type="NCBI Taxonomy" id="9615"/>
    <lineage>
        <taxon>Eukaryota</taxon>
        <taxon>Metazoa</taxon>
        <taxon>Chordata</taxon>
        <taxon>Craniata</taxon>
        <taxon>Vertebrata</taxon>
        <taxon>Euteleostomi</taxon>
        <taxon>Mammalia</taxon>
        <taxon>Eutheria</taxon>
        <taxon>Laurasiatheria</taxon>
        <taxon>Carnivora</taxon>
        <taxon>Caniformia</taxon>
        <taxon>Canidae</taxon>
        <taxon>Canis</taxon>
    </lineage>
</organism>
<dbReference type="AlphaFoldDB" id="A0A8I3PNM0"/>
<dbReference type="OrthoDB" id="8701926at2759"/>
<evidence type="ECO:0000256" key="4">
    <source>
        <dbReference type="ARBA" id="ARBA00009817"/>
    </source>
</evidence>
<evidence type="ECO:0000313" key="20">
    <source>
        <dbReference type="Proteomes" id="UP000805418"/>
    </source>
</evidence>
<feature type="domain" description="G-protein coupled receptors family 3 profile" evidence="18">
    <location>
        <begin position="339"/>
        <end position="583"/>
    </location>
</feature>
<evidence type="ECO:0000256" key="2">
    <source>
        <dbReference type="ARBA" id="ARBA00004651"/>
    </source>
</evidence>
<feature type="compositionally biased region" description="Pro residues" evidence="16">
    <location>
        <begin position="30"/>
        <end position="44"/>
    </location>
</feature>
<feature type="region of interest" description="Disordered" evidence="16">
    <location>
        <begin position="1"/>
        <end position="68"/>
    </location>
</feature>
<dbReference type="Pfam" id="PF04832">
    <property type="entry name" value="SOUL"/>
    <property type="match status" value="1"/>
</dbReference>
<dbReference type="GO" id="GO:0005737">
    <property type="term" value="C:cytoplasm"/>
    <property type="evidence" value="ECO:0007669"/>
    <property type="project" value="UniProtKB-SubCell"/>
</dbReference>
<dbReference type="SUPFAM" id="SSF55136">
    <property type="entry name" value="Probable bacterial effector-binding domain"/>
    <property type="match status" value="1"/>
</dbReference>
<dbReference type="GeneTree" id="ENSGT00950000182961"/>
<keyword evidence="13" id="KW-0807">Transducer</keyword>
<dbReference type="Pfam" id="PF00003">
    <property type="entry name" value="7tm_3"/>
    <property type="match status" value="1"/>
</dbReference>
<dbReference type="GO" id="GO:0005886">
    <property type="term" value="C:plasma membrane"/>
    <property type="evidence" value="ECO:0000318"/>
    <property type="project" value="GO_Central"/>
</dbReference>
<dbReference type="InterPro" id="IPR017978">
    <property type="entry name" value="GPCR_3_C"/>
</dbReference>
<dbReference type="FunFam" id="3.20.80.10:FF:000003">
    <property type="entry name" value="Heme-binding protein 1"/>
    <property type="match status" value="1"/>
</dbReference>
<dbReference type="GO" id="GO:0043235">
    <property type="term" value="C:receptor complex"/>
    <property type="evidence" value="ECO:0000318"/>
    <property type="project" value="GO_Central"/>
</dbReference>
<dbReference type="PANTHER" id="PTHR14511:SF16">
    <property type="entry name" value="G-PROTEIN COUPLED RECEPTOR FAMILY C GROUP 5 MEMBER D"/>
    <property type="match status" value="1"/>
</dbReference>
<evidence type="ECO:0000256" key="3">
    <source>
        <dbReference type="ARBA" id="ARBA00007242"/>
    </source>
</evidence>
<keyword evidence="11 17" id="KW-0472">Membrane</keyword>
<dbReference type="PANTHER" id="PTHR14511">
    <property type="entry name" value="G PROTEIN COUPLED RECEPTOR, CLASS C, GROUP 5"/>
    <property type="match status" value="1"/>
</dbReference>
<name>A0A8I3PNM0_CANLF</name>
<dbReference type="InterPro" id="IPR051753">
    <property type="entry name" value="RA-inducible_GPCR3"/>
</dbReference>
<dbReference type="Ensembl" id="ENSCAFT00845041482.1">
    <property type="protein sequence ID" value="ENSCAFP00845032524.1"/>
    <property type="gene ID" value="ENSCAFG00845023408.1"/>
</dbReference>
<dbReference type="GO" id="GO:0004930">
    <property type="term" value="F:G protein-coupled receptor activity"/>
    <property type="evidence" value="ECO:0007669"/>
    <property type="project" value="UniProtKB-KW"/>
</dbReference>
<proteinExistence type="inferred from homology"/>
<comment type="subcellular location">
    <subcellularLocation>
        <location evidence="2">Cell membrane</location>
        <topology evidence="2">Multi-pass membrane protein</topology>
    </subcellularLocation>
    <subcellularLocation>
        <location evidence="1">Cytoplasm</location>
    </subcellularLocation>
</comment>
<comment type="similarity">
    <text evidence="3">Belongs to the G-protein coupled receptor 3 family.</text>
</comment>
<feature type="transmembrane region" description="Helical" evidence="17">
    <location>
        <begin position="446"/>
        <end position="467"/>
    </location>
</feature>